<dbReference type="GO" id="GO:0008237">
    <property type="term" value="F:metallopeptidase activity"/>
    <property type="evidence" value="ECO:0007669"/>
    <property type="project" value="InterPro"/>
</dbReference>
<dbReference type="RefSeq" id="WP_091411251.1">
    <property type="nucleotide sequence ID" value="NZ_FOAB01000007.1"/>
</dbReference>
<gene>
    <name evidence="1" type="ORF">SAMN04487910_3735</name>
</gene>
<dbReference type="Proteomes" id="UP000198521">
    <property type="component" value="Unassembled WGS sequence"/>
</dbReference>
<dbReference type="Gene3D" id="3.40.390.10">
    <property type="entry name" value="Collagenase (Catalytic Domain)"/>
    <property type="match status" value="1"/>
</dbReference>
<organism evidence="1 2">
    <name type="scientific">Aquimarina amphilecti</name>
    <dbReference type="NCBI Taxonomy" id="1038014"/>
    <lineage>
        <taxon>Bacteria</taxon>
        <taxon>Pseudomonadati</taxon>
        <taxon>Bacteroidota</taxon>
        <taxon>Flavobacteriia</taxon>
        <taxon>Flavobacteriales</taxon>
        <taxon>Flavobacteriaceae</taxon>
        <taxon>Aquimarina</taxon>
    </lineage>
</organism>
<evidence type="ECO:0000313" key="1">
    <source>
        <dbReference type="EMBL" id="SEL96400.1"/>
    </source>
</evidence>
<dbReference type="STRING" id="1038014.SAMN04487910_3735"/>
<reference evidence="1 2" key="1">
    <citation type="submission" date="2016-10" db="EMBL/GenBank/DDBJ databases">
        <authorList>
            <person name="de Groot N.N."/>
        </authorList>
    </citation>
    <scope>NUCLEOTIDE SEQUENCE [LARGE SCALE GENOMIC DNA]</scope>
    <source>
        <strain evidence="1 2">DSM 25232</strain>
    </source>
</reference>
<keyword evidence="2" id="KW-1185">Reference proteome</keyword>
<sequence length="281" mass="29609">MKKIKVLALCAIAAGVITSCQKDEITNDAQPETAALTKAHADALVDAGISKDDAEYYTMEGLPGDAAVQGVKSGDIFVSLSELTSGVHKLGVADDGVNKQYRTNNLVTGSNRSFRVVGYTGSCCALTSKMRTALQWAVNNYNRLNTSLNLSLVFQSNFNNNDMVVYNNGASGGGGSAGFPSGGQAFKRVQINAGTDSFSTNVVEHVMTHEIGHSVGFRHQDWRSRQSCGQNQNEGTAGVGAILINGTPSSDRADSIMLACFGSGEDGEFTSTDVTALNALY</sequence>
<dbReference type="SUPFAM" id="SSF55486">
    <property type="entry name" value="Metalloproteases ('zincins'), catalytic domain"/>
    <property type="match status" value="1"/>
</dbReference>
<accession>A0A1H7UH69</accession>
<protein>
    <submittedName>
        <fullName evidence="1">Dual-action HEIGH metallo-peptidase</fullName>
    </submittedName>
</protein>
<dbReference type="Pfam" id="PF12388">
    <property type="entry name" value="Peptidase_M57"/>
    <property type="match status" value="1"/>
</dbReference>
<proteinExistence type="predicted"/>
<dbReference type="InterPro" id="IPR024079">
    <property type="entry name" value="MetalloPept_cat_dom_sf"/>
</dbReference>
<dbReference type="InterPro" id="IPR024653">
    <property type="entry name" value="Peptidase_M10/M27/M57"/>
</dbReference>
<dbReference type="OrthoDB" id="785995at2"/>
<dbReference type="AlphaFoldDB" id="A0A1H7UH69"/>
<evidence type="ECO:0000313" key="2">
    <source>
        <dbReference type="Proteomes" id="UP000198521"/>
    </source>
</evidence>
<name>A0A1H7UH69_AQUAM</name>
<dbReference type="EMBL" id="FOAB01000007">
    <property type="protein sequence ID" value="SEL96400.1"/>
    <property type="molecule type" value="Genomic_DNA"/>
</dbReference>
<dbReference type="PROSITE" id="PS51257">
    <property type="entry name" value="PROKAR_LIPOPROTEIN"/>
    <property type="match status" value="1"/>
</dbReference>